<proteinExistence type="inferred from homology"/>
<dbReference type="PANTHER" id="PTHR10856:SF20">
    <property type="entry name" value="CORONIN-7"/>
    <property type="match status" value="1"/>
</dbReference>
<gene>
    <name evidence="3" type="ORF">PACLA_8A076456</name>
</gene>
<feature type="region of interest" description="Disordered" evidence="2">
    <location>
        <begin position="1"/>
        <end position="24"/>
    </location>
</feature>
<dbReference type="InterPro" id="IPR015505">
    <property type="entry name" value="Coronin"/>
</dbReference>
<protein>
    <submittedName>
        <fullName evidence="3">Uncharacterized protein</fullName>
    </submittedName>
</protein>
<name>A0A6S7JP25_PARCT</name>
<evidence type="ECO:0000313" key="3">
    <source>
        <dbReference type="EMBL" id="CAB4032798.1"/>
    </source>
</evidence>
<comment type="similarity">
    <text evidence="1">Belongs to the WD repeat coronin family.</text>
</comment>
<reference evidence="3" key="1">
    <citation type="submission" date="2020-04" db="EMBL/GenBank/DDBJ databases">
        <authorList>
            <person name="Alioto T."/>
            <person name="Alioto T."/>
            <person name="Gomez Garrido J."/>
        </authorList>
    </citation>
    <scope>NUCLEOTIDE SEQUENCE</scope>
    <source>
        <strain evidence="3">A484AB</strain>
    </source>
</reference>
<organism evidence="3 4">
    <name type="scientific">Paramuricea clavata</name>
    <name type="common">Red gorgonian</name>
    <name type="synonym">Violescent sea-whip</name>
    <dbReference type="NCBI Taxonomy" id="317549"/>
    <lineage>
        <taxon>Eukaryota</taxon>
        <taxon>Metazoa</taxon>
        <taxon>Cnidaria</taxon>
        <taxon>Anthozoa</taxon>
        <taxon>Octocorallia</taxon>
        <taxon>Malacalcyonacea</taxon>
        <taxon>Plexauridae</taxon>
        <taxon>Paramuricea</taxon>
    </lineage>
</organism>
<feature type="non-terminal residue" evidence="3">
    <location>
        <position position="213"/>
    </location>
</feature>
<dbReference type="AlphaFoldDB" id="A0A6S7JP25"/>
<evidence type="ECO:0000256" key="1">
    <source>
        <dbReference type="ARBA" id="ARBA00009482"/>
    </source>
</evidence>
<evidence type="ECO:0000256" key="2">
    <source>
        <dbReference type="SAM" id="MobiDB-lite"/>
    </source>
</evidence>
<keyword evidence="4" id="KW-1185">Reference proteome</keyword>
<dbReference type="Pfam" id="PF16300">
    <property type="entry name" value="WD40_4"/>
    <property type="match status" value="1"/>
</dbReference>
<dbReference type="Proteomes" id="UP001152795">
    <property type="component" value="Unassembled WGS sequence"/>
</dbReference>
<dbReference type="SMART" id="SM01167">
    <property type="entry name" value="DUF1900"/>
    <property type="match status" value="1"/>
</dbReference>
<accession>A0A6S7JP25</accession>
<evidence type="ECO:0000313" key="4">
    <source>
        <dbReference type="Proteomes" id="UP001152795"/>
    </source>
</evidence>
<dbReference type="InterPro" id="IPR015943">
    <property type="entry name" value="WD40/YVTN_repeat-like_dom_sf"/>
</dbReference>
<comment type="caution">
    <text evidence="3">The sequence shown here is derived from an EMBL/GenBank/DDBJ whole genome shotgun (WGS) entry which is preliminary data.</text>
</comment>
<dbReference type="PANTHER" id="PTHR10856">
    <property type="entry name" value="CORONIN"/>
    <property type="match status" value="1"/>
</dbReference>
<dbReference type="Gene3D" id="2.130.10.10">
    <property type="entry name" value="YVTN repeat-like/Quinoprotein amine dehydrogenase"/>
    <property type="match status" value="1"/>
</dbReference>
<sequence>NIRIFDPRASTSSQGMGSGPAGGRGGRVTWAGPYGDWLLVTGFDRSKRRQISLYDSRDLMKELARVELDTAPSTLIPHVDADTGVCLLTSKGDTTIFAYEIISEPPHLFELSHIKVPEAHQAVSFCRKTACNVKEVEIIKALRLTKTYIEPFVFSVPRVQKEYFQDDIFPDTTVTWEPSISAADWLNGGNNEQRKINLRPSDMKLRKYYNVKN</sequence>
<dbReference type="EMBL" id="CACRXK020018707">
    <property type="protein sequence ID" value="CAB4032798.1"/>
    <property type="molecule type" value="Genomic_DNA"/>
</dbReference>
<dbReference type="OrthoDB" id="1850764at2759"/>